<dbReference type="SUPFAM" id="SSF47336">
    <property type="entry name" value="ACP-like"/>
    <property type="match status" value="1"/>
</dbReference>
<keyword evidence="2" id="KW-0597">Phosphoprotein</keyword>
<dbReference type="HOGENOM" id="CLU_000022_2_4_5"/>
<dbReference type="PROSITE" id="PS00455">
    <property type="entry name" value="AMP_BINDING"/>
    <property type="match status" value="1"/>
</dbReference>
<dbReference type="Gene3D" id="3.40.50.12780">
    <property type="entry name" value="N-terminal domain of ligase-like"/>
    <property type="match status" value="1"/>
</dbReference>
<keyword evidence="1" id="KW-0596">Phosphopantetheine</keyword>
<dbReference type="InterPro" id="IPR020459">
    <property type="entry name" value="AMP-binding"/>
</dbReference>
<proteinExistence type="predicted"/>
<dbReference type="KEGG" id="pami:JCM7686_0999"/>
<dbReference type="InterPro" id="IPR009081">
    <property type="entry name" value="PP-bd_ACP"/>
</dbReference>
<reference evidence="5 6" key="1">
    <citation type="journal article" date="2014" name="BMC Genomics">
        <title>Architecture and functions of a multipartite genome of the methylotrophic bacterium Paracoccus aminophilus JCM 7686, containing primary and secondary chromids.</title>
        <authorList>
            <person name="Dziewit L."/>
            <person name="Czarnecki J."/>
            <person name="Wibberg D."/>
            <person name="Radlinska M."/>
            <person name="Mrozek P."/>
            <person name="Szymczak M."/>
            <person name="Schluter A."/>
            <person name="Puhler A."/>
            <person name="Bartosik D."/>
        </authorList>
    </citation>
    <scope>NUCLEOTIDE SEQUENCE [LARGE SCALE GENOMIC DNA]</scope>
    <source>
        <strain evidence="5">JCM 7686</strain>
    </source>
</reference>
<evidence type="ECO:0000256" key="2">
    <source>
        <dbReference type="ARBA" id="ARBA00022553"/>
    </source>
</evidence>
<evidence type="ECO:0000313" key="5">
    <source>
        <dbReference type="EMBL" id="AGT08108.1"/>
    </source>
</evidence>
<dbReference type="PATRIC" id="fig|1367847.3.peg.963"/>
<dbReference type="InterPro" id="IPR020845">
    <property type="entry name" value="AMP-binding_CS"/>
</dbReference>
<feature type="region of interest" description="Disordered" evidence="3">
    <location>
        <begin position="1067"/>
        <end position="1111"/>
    </location>
</feature>
<dbReference type="InterPro" id="IPR025110">
    <property type="entry name" value="AMP-bd_C"/>
</dbReference>
<dbReference type="InterPro" id="IPR045851">
    <property type="entry name" value="AMP-bd_C_sf"/>
</dbReference>
<dbReference type="SMART" id="SM00823">
    <property type="entry name" value="PKS_PP"/>
    <property type="match status" value="1"/>
</dbReference>
<feature type="compositionally biased region" description="Pro residues" evidence="3">
    <location>
        <begin position="1071"/>
        <end position="1081"/>
    </location>
</feature>
<organism evidence="5 6">
    <name type="scientific">Paracoccus aminophilus JCM 7686</name>
    <dbReference type="NCBI Taxonomy" id="1367847"/>
    <lineage>
        <taxon>Bacteria</taxon>
        <taxon>Pseudomonadati</taxon>
        <taxon>Pseudomonadota</taxon>
        <taxon>Alphaproteobacteria</taxon>
        <taxon>Rhodobacterales</taxon>
        <taxon>Paracoccaceae</taxon>
        <taxon>Paracoccus</taxon>
    </lineage>
</organism>
<dbReference type="Proteomes" id="UP000015480">
    <property type="component" value="Chromosome"/>
</dbReference>
<dbReference type="Pfam" id="PF00668">
    <property type="entry name" value="Condensation"/>
    <property type="match status" value="1"/>
</dbReference>
<accession>S5Y9T0</accession>
<dbReference type="Pfam" id="PF13193">
    <property type="entry name" value="AMP-binding_C"/>
    <property type="match status" value="1"/>
</dbReference>
<sequence length="1111" mass="121734">MPAEARARLKQLLDDRKARGISVTPTSHGQAALYHLHLLEPDGSAYNTAFALEIAEAIDLSAMQKAADSLLARHSALRAGYALRGGKIVQVIRDAARCPVVVDRLGPMSDAALSHRLSALLAQPFEVTRGSPVRLHLIELEPDHWVLMFGVHHVAIDARSLMVALDQLLQDYRWQVRGGPEPRLPASDYGDYVAWEARQLAEKRDLWASQWAGSAEVALPPPQFHADETELSQRPDLTGLGVAQHRIAAEECAEIEAFCRQISISPAALFLGAFGLVIGARAEEAGLNVAVLTDAVMAAGGALPLHLVGYAVNPVLVAIMPKEIGASAWLQDVHLRLNQSLTRQAYPFSLLVQQLPAGARSASLPIVGAAFNFLRVPGRAPLAGLLDGSDEGWTSLYDMSLRSVFVPQQQSQFEFSMDCIRHSGGLDLSLRCPPERYGQATIEEVLDGVISTVRQLLDSAQPLLALDHRGRTERGPIAGPALAETALLAVGSPQSAHPLNLFDRIDAHLAHQSPTIAVADAQGEMSRAELLARSQEIAAELTRRGVQGIVGILVRRSRMILPAVLGVLRAGLAYVPIDPAYPEDRIRYMLKDSQASAIIYDESTQDHALLNDFSGLRLKVSDRFARGDVKLARPAPDDLAYLIYTSGSTGRPKGTMISHGAVSAFLWWCIQEFDESAFDTAIFSTSLCFDLSIFEMFYPLSVGKRIRVVESAIELRAILRHQELGRLLVNTVPSVVRELLSAEVDFAPVSVLNMAGEPIPQWVVEALAQQSADRRAAGAQEIEVRNLYGPSEDTTYSTCMRFGPGLWSNRLIGRAIAGTELHLLDAQLRPVPRGACGEICLTGQGLAQGYWQRPDLTEEKFVPCPFLPGQRMYRTGDIGRARLDGLIEFHGRRDAQVKLRGYRIELGEIETALLRQPSVREAAVSVFEFGETQVLAAHVVADPFDEHALRAALAERLPHFMVPERFVALEALPLTPNGKIDRKELRLERRVLHAGTEDLSLAETRLMAVWAGVLGRAAIDVEQGFFEAGGNSLALISLQAALEKELGITVQIAELYEVPTIRHQARKFFPDPSPSQSPPEPEASDPEPALPDRHLRQAHFMDQRKKRQARR</sequence>
<dbReference type="Gene3D" id="3.30.300.30">
    <property type="match status" value="1"/>
</dbReference>
<dbReference type="SUPFAM" id="SSF52777">
    <property type="entry name" value="CoA-dependent acyltransferases"/>
    <property type="match status" value="2"/>
</dbReference>
<evidence type="ECO:0000256" key="1">
    <source>
        <dbReference type="ARBA" id="ARBA00022450"/>
    </source>
</evidence>
<dbReference type="GO" id="GO:0031177">
    <property type="term" value="F:phosphopantetheine binding"/>
    <property type="evidence" value="ECO:0007669"/>
    <property type="project" value="InterPro"/>
</dbReference>
<dbReference type="EC" id="5.1.1.3" evidence="5"/>
<dbReference type="Pfam" id="PF00501">
    <property type="entry name" value="AMP-binding"/>
    <property type="match status" value="1"/>
</dbReference>
<dbReference type="STRING" id="1367847.JCM7686_0999"/>
<keyword evidence="6" id="KW-1185">Reference proteome</keyword>
<dbReference type="NCBIfam" id="TIGR01733">
    <property type="entry name" value="AA-adenyl-dom"/>
    <property type="match status" value="1"/>
</dbReference>
<dbReference type="PANTHER" id="PTHR45527">
    <property type="entry name" value="NONRIBOSOMAL PEPTIDE SYNTHETASE"/>
    <property type="match status" value="1"/>
</dbReference>
<evidence type="ECO:0000259" key="4">
    <source>
        <dbReference type="PROSITE" id="PS50075"/>
    </source>
</evidence>
<dbReference type="EMBL" id="CP006650">
    <property type="protein sequence ID" value="AGT08108.1"/>
    <property type="molecule type" value="Genomic_DNA"/>
</dbReference>
<protein>
    <submittedName>
        <fullName evidence="5">Phenylalanine racemase</fullName>
        <ecNumber evidence="5">5.1.1.3</ecNumber>
    </submittedName>
</protein>
<dbReference type="InterPro" id="IPR010071">
    <property type="entry name" value="AA_adenyl_dom"/>
</dbReference>
<dbReference type="Gene3D" id="1.10.1200.10">
    <property type="entry name" value="ACP-like"/>
    <property type="match status" value="1"/>
</dbReference>
<dbReference type="PRINTS" id="PR00154">
    <property type="entry name" value="AMPBINDING"/>
</dbReference>
<evidence type="ECO:0000313" key="6">
    <source>
        <dbReference type="Proteomes" id="UP000015480"/>
    </source>
</evidence>
<dbReference type="InterPro" id="IPR020806">
    <property type="entry name" value="PKS_PP-bd"/>
</dbReference>
<dbReference type="Pfam" id="PF00550">
    <property type="entry name" value="PP-binding"/>
    <property type="match status" value="1"/>
</dbReference>
<dbReference type="GO" id="GO:0005737">
    <property type="term" value="C:cytoplasm"/>
    <property type="evidence" value="ECO:0007669"/>
    <property type="project" value="TreeGrafter"/>
</dbReference>
<gene>
    <name evidence="5" type="ORF">JCM7686_0999</name>
</gene>
<dbReference type="InterPro" id="IPR001242">
    <property type="entry name" value="Condensation_dom"/>
</dbReference>
<dbReference type="CDD" id="cd05930">
    <property type="entry name" value="A_NRPS"/>
    <property type="match status" value="1"/>
</dbReference>
<dbReference type="Gene3D" id="3.30.559.30">
    <property type="entry name" value="Nonribosomal peptide synthetase, condensation domain"/>
    <property type="match status" value="1"/>
</dbReference>
<dbReference type="PROSITE" id="PS50075">
    <property type="entry name" value="CARRIER"/>
    <property type="match status" value="1"/>
</dbReference>
<dbReference type="InterPro" id="IPR042099">
    <property type="entry name" value="ANL_N_sf"/>
</dbReference>
<feature type="compositionally biased region" description="Basic and acidic residues" evidence="3">
    <location>
        <begin position="1090"/>
        <end position="1103"/>
    </location>
</feature>
<dbReference type="InterPro" id="IPR000873">
    <property type="entry name" value="AMP-dep_synth/lig_dom"/>
</dbReference>
<dbReference type="GO" id="GO:0008881">
    <property type="term" value="F:glutamate racemase activity"/>
    <property type="evidence" value="ECO:0007669"/>
    <property type="project" value="UniProtKB-EC"/>
</dbReference>
<dbReference type="FunFam" id="3.40.50.980:FF:000001">
    <property type="entry name" value="Non-ribosomal peptide synthetase"/>
    <property type="match status" value="1"/>
</dbReference>
<dbReference type="eggNOG" id="COG1020">
    <property type="taxonomic scope" value="Bacteria"/>
</dbReference>
<dbReference type="GO" id="GO:0044550">
    <property type="term" value="P:secondary metabolite biosynthetic process"/>
    <property type="evidence" value="ECO:0007669"/>
    <property type="project" value="TreeGrafter"/>
</dbReference>
<dbReference type="SUPFAM" id="SSF56801">
    <property type="entry name" value="Acetyl-CoA synthetase-like"/>
    <property type="match status" value="1"/>
</dbReference>
<dbReference type="GO" id="GO:0043041">
    <property type="term" value="P:amino acid activation for nonribosomal peptide biosynthetic process"/>
    <property type="evidence" value="ECO:0007669"/>
    <property type="project" value="TreeGrafter"/>
</dbReference>
<name>S5Y9T0_PARAH</name>
<evidence type="ECO:0000256" key="3">
    <source>
        <dbReference type="SAM" id="MobiDB-lite"/>
    </source>
</evidence>
<dbReference type="InterPro" id="IPR023213">
    <property type="entry name" value="CAT-like_dom_sf"/>
</dbReference>
<keyword evidence="5" id="KW-0413">Isomerase</keyword>
<dbReference type="PANTHER" id="PTHR45527:SF1">
    <property type="entry name" value="FATTY ACID SYNTHASE"/>
    <property type="match status" value="1"/>
</dbReference>
<dbReference type="AlphaFoldDB" id="S5Y9T0"/>
<dbReference type="Gene3D" id="3.30.559.10">
    <property type="entry name" value="Chloramphenicol acetyltransferase-like domain"/>
    <property type="match status" value="1"/>
</dbReference>
<feature type="domain" description="Carrier" evidence="4">
    <location>
        <begin position="997"/>
        <end position="1072"/>
    </location>
</feature>
<dbReference type="InterPro" id="IPR036736">
    <property type="entry name" value="ACP-like_sf"/>
</dbReference>